<evidence type="ECO:0000313" key="4">
    <source>
        <dbReference type="Proteomes" id="UP001159364"/>
    </source>
</evidence>
<dbReference type="Proteomes" id="UP001159364">
    <property type="component" value="Linkage Group LG07"/>
</dbReference>
<dbReference type="GO" id="GO:0009451">
    <property type="term" value="P:RNA modification"/>
    <property type="evidence" value="ECO:0007669"/>
    <property type="project" value="InterPro"/>
</dbReference>
<dbReference type="InterPro" id="IPR002885">
    <property type="entry name" value="PPR_rpt"/>
</dbReference>
<dbReference type="AlphaFoldDB" id="A0AAV8T1V6"/>
<dbReference type="FunFam" id="1.25.40.10:FF:000242">
    <property type="entry name" value="Pentatricopeptide repeat-containing protein"/>
    <property type="match status" value="1"/>
</dbReference>
<dbReference type="PANTHER" id="PTHR47926:SF492">
    <property type="entry name" value="DYW DOMAIN-CONTAINING PROTEIN"/>
    <property type="match status" value="1"/>
</dbReference>
<name>A0AAV8T1V6_9ROSI</name>
<evidence type="ECO:0008006" key="5">
    <source>
        <dbReference type="Google" id="ProtNLM"/>
    </source>
</evidence>
<dbReference type="InterPro" id="IPR011990">
    <property type="entry name" value="TPR-like_helical_dom_sf"/>
</dbReference>
<comment type="caution">
    <text evidence="3">The sequence shown here is derived from an EMBL/GenBank/DDBJ whole genome shotgun (WGS) entry which is preliminary data.</text>
</comment>
<reference evidence="3 4" key="1">
    <citation type="submission" date="2021-09" db="EMBL/GenBank/DDBJ databases">
        <title>Genomic insights and catalytic innovation underlie evolution of tropane alkaloids biosynthesis.</title>
        <authorList>
            <person name="Wang Y.-J."/>
            <person name="Tian T."/>
            <person name="Huang J.-P."/>
            <person name="Huang S.-X."/>
        </authorList>
    </citation>
    <scope>NUCLEOTIDE SEQUENCE [LARGE SCALE GENOMIC DNA]</scope>
    <source>
        <strain evidence="3">KIB-2018</strain>
        <tissue evidence="3">Leaf</tissue>
    </source>
</reference>
<dbReference type="GO" id="GO:0003723">
    <property type="term" value="F:RNA binding"/>
    <property type="evidence" value="ECO:0007669"/>
    <property type="project" value="InterPro"/>
</dbReference>
<proteinExistence type="predicted"/>
<accession>A0AAV8T1V6</accession>
<keyword evidence="1" id="KW-0677">Repeat</keyword>
<evidence type="ECO:0000256" key="2">
    <source>
        <dbReference type="PROSITE-ProRule" id="PRU00708"/>
    </source>
</evidence>
<dbReference type="PROSITE" id="PS51375">
    <property type="entry name" value="PPR"/>
    <property type="match status" value="1"/>
</dbReference>
<dbReference type="PANTHER" id="PTHR47926">
    <property type="entry name" value="PENTATRICOPEPTIDE REPEAT-CONTAINING PROTEIN"/>
    <property type="match status" value="1"/>
</dbReference>
<feature type="repeat" description="PPR" evidence="2">
    <location>
        <begin position="63"/>
        <end position="97"/>
    </location>
</feature>
<sequence length="193" mass="21329">MVNMLTACVQPGALELGEWIKTYMYKNKVKIDACVGNALIDTHFKYGNVQKAQVIYGNLPNRDRCTWTTMIVGLVVNGYGIEALDMFSLLLKASIIPDEVTYIGVLFACTHTGMVDKGGKLFASITTRYGIRPNVAYYRCMVDLLGRAGHLIEALELIKMPIKPNSIVRGALLGACRIHEDPKLAEMATEQTL</sequence>
<dbReference type="Gene3D" id="1.25.40.10">
    <property type="entry name" value="Tetratricopeptide repeat domain"/>
    <property type="match status" value="1"/>
</dbReference>
<dbReference type="InterPro" id="IPR046960">
    <property type="entry name" value="PPR_At4g14850-like_plant"/>
</dbReference>
<dbReference type="EMBL" id="JAIWQS010000007">
    <property type="protein sequence ID" value="KAJ8760652.1"/>
    <property type="molecule type" value="Genomic_DNA"/>
</dbReference>
<dbReference type="NCBIfam" id="TIGR00756">
    <property type="entry name" value="PPR"/>
    <property type="match status" value="1"/>
</dbReference>
<dbReference type="Pfam" id="PF01535">
    <property type="entry name" value="PPR"/>
    <property type="match status" value="2"/>
</dbReference>
<evidence type="ECO:0000313" key="3">
    <source>
        <dbReference type="EMBL" id="KAJ8760652.1"/>
    </source>
</evidence>
<evidence type="ECO:0000256" key="1">
    <source>
        <dbReference type="ARBA" id="ARBA00022737"/>
    </source>
</evidence>
<protein>
    <recommendedName>
        <fullName evidence="5">Pentatricopeptide repeat-containing protein</fullName>
    </recommendedName>
</protein>
<gene>
    <name evidence="3" type="ORF">K2173_015319</name>
</gene>
<keyword evidence="4" id="KW-1185">Reference proteome</keyword>
<organism evidence="3 4">
    <name type="scientific">Erythroxylum novogranatense</name>
    <dbReference type="NCBI Taxonomy" id="1862640"/>
    <lineage>
        <taxon>Eukaryota</taxon>
        <taxon>Viridiplantae</taxon>
        <taxon>Streptophyta</taxon>
        <taxon>Embryophyta</taxon>
        <taxon>Tracheophyta</taxon>
        <taxon>Spermatophyta</taxon>
        <taxon>Magnoliopsida</taxon>
        <taxon>eudicotyledons</taxon>
        <taxon>Gunneridae</taxon>
        <taxon>Pentapetalae</taxon>
        <taxon>rosids</taxon>
        <taxon>fabids</taxon>
        <taxon>Malpighiales</taxon>
        <taxon>Erythroxylaceae</taxon>
        <taxon>Erythroxylum</taxon>
    </lineage>
</organism>